<feature type="chain" id="PRO_5016386530" evidence="1">
    <location>
        <begin position="33"/>
        <end position="752"/>
    </location>
</feature>
<feature type="domain" description="Glycosyl hydrolase family 92" evidence="2">
    <location>
        <begin position="283"/>
        <end position="736"/>
    </location>
</feature>
<dbReference type="InterPro" id="IPR050883">
    <property type="entry name" value="PNGase"/>
</dbReference>
<dbReference type="InterPro" id="IPR041371">
    <property type="entry name" value="GH92_N"/>
</dbReference>
<dbReference type="Pfam" id="PF17678">
    <property type="entry name" value="Glyco_hydro_92N"/>
    <property type="match status" value="1"/>
</dbReference>
<dbReference type="SUPFAM" id="SSF48208">
    <property type="entry name" value="Six-hairpin glycosidases"/>
    <property type="match status" value="1"/>
</dbReference>
<dbReference type="GO" id="GO:0030246">
    <property type="term" value="F:carbohydrate binding"/>
    <property type="evidence" value="ECO:0007669"/>
    <property type="project" value="InterPro"/>
</dbReference>
<reference evidence="4 5" key="1">
    <citation type="journal article" date="2018" name="Genet. Mol. Biol.">
        <title>The genome sequence of Dyella jiangningensis FCAV SCS01 from a lignocellulose-decomposing microbial consortium metagenome reveals potential for biotechnological applications.</title>
        <authorList>
            <person name="Desiderato J.G."/>
            <person name="Alvarenga D.O."/>
            <person name="Constancio M.T.L."/>
            <person name="Alves L.M.C."/>
            <person name="Varani A.M."/>
        </authorList>
    </citation>
    <scope>NUCLEOTIDE SEQUENCE [LARGE SCALE GENOMIC DNA]</scope>
    <source>
        <strain evidence="4 5">FCAV SCS01</strain>
    </source>
</reference>
<feature type="domain" description="Glycosyl hydrolase family 92 N-terminal" evidence="3">
    <location>
        <begin position="40"/>
        <end position="277"/>
    </location>
</feature>
<name>A0A328NYS6_9GAMM</name>
<dbReference type="NCBIfam" id="TIGR01180">
    <property type="entry name" value="aman2_put"/>
    <property type="match status" value="1"/>
</dbReference>
<sequence length="752" mass="83580">MAFHPGDFFKHGRVTRVLALLCLSMPFMVAHASTPTPIDWVNPYIGTAGTGSEYGGTMPLVTTPFGMTNWTAQTRQNRVSVSAYNYADDHIEGFIGTHQPAIWMGDYGYVTLMPELDDATYTPEARRLAFTRQDETASPAYYAVTMQAGDGRRLRTEMTATDHCGYLRFSFPKASRAGVLVEATRPGVRGYVEVDAAHREIRGYNPDRQDAQLGPLALPNFKGYFVIRFRQPIKASHVYREAAEVQGRSDAEGSNVGAYVSFDTQRGEPIEAQVGTSFISIAQAQANLDAELPAWDFDARRQSLKDTWNAKLGLLDIDGATADQHQIFYTALYHALLYPRLFSEHGRYYSAFDDKVHDGVSYTDYSIWDTFRAEHSLLTLLAPERIDGMIQALLQDYREGGWMPKWPNPSYTNIMIGTHADSLVAEAIVKGFRGFDGQLAYAAVRKDAMTPPDGDTTRQWRDREPHTPYEARAGLTYALKLGYLPSDKVAESASSTLEESYDDYAVARVAQATGHEDDYAYFMRRASNYRLLFNPARGFMQARRADGSWASPSDGWTEGDEWAYLFAALHDIPGTIELLGGPAAAEAKLDAHFRDGHNHHDNEPSHHYGYLYDFMGAPWKTQARVRDIAASAYANTPVGILGNEDCGQMSAWYVFTAMGFYPLNPASGDYMIGSPLFTRLALKLGNGKSFIVTAKNNSTDNVYIQSAMLNGKPLDAPVITYQQIMDGGKLDFVMGPKPSGWAKSWRAQPVAH</sequence>
<gene>
    <name evidence="4" type="ORF">CA260_12945</name>
</gene>
<dbReference type="InterPro" id="IPR014718">
    <property type="entry name" value="GH-type_carb-bd"/>
</dbReference>
<dbReference type="Pfam" id="PF07971">
    <property type="entry name" value="Glyco_hydro_92"/>
    <property type="match status" value="1"/>
</dbReference>
<dbReference type="InterPro" id="IPR005887">
    <property type="entry name" value="GH92_a_mannosidase_put"/>
</dbReference>
<organism evidence="4 5">
    <name type="scientific">Dyella jiangningensis</name>
    <dbReference type="NCBI Taxonomy" id="1379159"/>
    <lineage>
        <taxon>Bacteria</taxon>
        <taxon>Pseudomonadati</taxon>
        <taxon>Pseudomonadota</taxon>
        <taxon>Gammaproteobacteria</taxon>
        <taxon>Lysobacterales</taxon>
        <taxon>Rhodanobacteraceae</taxon>
        <taxon>Dyella</taxon>
    </lineage>
</organism>
<evidence type="ECO:0000256" key="1">
    <source>
        <dbReference type="SAM" id="SignalP"/>
    </source>
</evidence>
<dbReference type="EMBL" id="NFZS01000004">
    <property type="protein sequence ID" value="RAO75019.1"/>
    <property type="molecule type" value="Genomic_DNA"/>
</dbReference>
<evidence type="ECO:0000259" key="3">
    <source>
        <dbReference type="Pfam" id="PF17678"/>
    </source>
</evidence>
<dbReference type="GO" id="GO:0005829">
    <property type="term" value="C:cytosol"/>
    <property type="evidence" value="ECO:0007669"/>
    <property type="project" value="TreeGrafter"/>
</dbReference>
<keyword evidence="5" id="KW-1185">Reference proteome</keyword>
<dbReference type="InterPro" id="IPR012939">
    <property type="entry name" value="Glyco_hydro_92"/>
</dbReference>
<feature type="signal peptide" evidence="1">
    <location>
        <begin position="1"/>
        <end position="32"/>
    </location>
</feature>
<keyword evidence="1" id="KW-0732">Signal</keyword>
<dbReference type="Gene3D" id="1.20.1610.10">
    <property type="entry name" value="alpha-1,2-mannosidases domains"/>
    <property type="match status" value="1"/>
</dbReference>
<dbReference type="Gene3D" id="1.20.1050.60">
    <property type="entry name" value="alpha-1,2-mannosidase"/>
    <property type="match status" value="1"/>
</dbReference>
<accession>A0A328NYS6</accession>
<dbReference type="InterPro" id="IPR008928">
    <property type="entry name" value="6-hairpin_glycosidase_sf"/>
</dbReference>
<evidence type="ECO:0000259" key="2">
    <source>
        <dbReference type="Pfam" id="PF07971"/>
    </source>
</evidence>
<dbReference type="GO" id="GO:0000224">
    <property type="term" value="F:peptide-N4-(N-acetyl-beta-glucosaminyl)asparagine amidase activity"/>
    <property type="evidence" value="ECO:0007669"/>
    <property type="project" value="TreeGrafter"/>
</dbReference>
<dbReference type="Gene3D" id="3.30.2080.10">
    <property type="entry name" value="GH92 mannosidase domain"/>
    <property type="match status" value="1"/>
</dbReference>
<proteinExistence type="predicted"/>
<evidence type="ECO:0000313" key="5">
    <source>
        <dbReference type="Proteomes" id="UP000248926"/>
    </source>
</evidence>
<dbReference type="AlphaFoldDB" id="A0A328NYS6"/>
<dbReference type="RefSeq" id="WP_202864095.1">
    <property type="nucleotide sequence ID" value="NZ_NFZS01000004.1"/>
</dbReference>
<dbReference type="GO" id="GO:0005975">
    <property type="term" value="P:carbohydrate metabolic process"/>
    <property type="evidence" value="ECO:0007669"/>
    <property type="project" value="InterPro"/>
</dbReference>
<dbReference type="GO" id="GO:0006516">
    <property type="term" value="P:glycoprotein catabolic process"/>
    <property type="evidence" value="ECO:0007669"/>
    <property type="project" value="TreeGrafter"/>
</dbReference>
<dbReference type="FunFam" id="3.30.2080.10:FF:000001">
    <property type="entry name" value="Alpha-1,2-mannosidase subfamily"/>
    <property type="match status" value="1"/>
</dbReference>
<dbReference type="Proteomes" id="UP000248926">
    <property type="component" value="Unassembled WGS sequence"/>
</dbReference>
<comment type="caution">
    <text evidence="4">The sequence shown here is derived from an EMBL/GenBank/DDBJ whole genome shotgun (WGS) entry which is preliminary data.</text>
</comment>
<protein>
    <submittedName>
        <fullName evidence="4">Alpha-mannosidase</fullName>
    </submittedName>
</protein>
<dbReference type="PANTHER" id="PTHR12143:SF43">
    <property type="entry name" value="PUTATIVE-RELATED"/>
    <property type="match status" value="1"/>
</dbReference>
<evidence type="ECO:0000313" key="4">
    <source>
        <dbReference type="EMBL" id="RAO75019.1"/>
    </source>
</evidence>
<dbReference type="FunFam" id="1.20.1050.60:FF:000001">
    <property type="entry name" value="Putative alpha-1,2-mannosidase"/>
    <property type="match status" value="1"/>
</dbReference>
<dbReference type="Gene3D" id="2.70.98.10">
    <property type="match status" value="1"/>
</dbReference>
<dbReference type="PANTHER" id="PTHR12143">
    <property type="entry name" value="PEPTIDE N-GLYCANASE PNGASE -RELATED"/>
    <property type="match status" value="1"/>
</dbReference>